<dbReference type="GO" id="GO:0002437">
    <property type="term" value="P:inflammatory response to antigenic stimulus"/>
    <property type="evidence" value="ECO:0007669"/>
    <property type="project" value="TreeGrafter"/>
</dbReference>
<evidence type="ECO:0000313" key="5">
    <source>
        <dbReference type="Ensembl" id="ENSMMSP00000002410.1"/>
    </source>
</evidence>
<comment type="similarity">
    <text evidence="2 4">Belongs to the IL-1 family.</text>
</comment>
<dbReference type="InterPro" id="IPR000975">
    <property type="entry name" value="IL-1_fam"/>
</dbReference>
<evidence type="ECO:0000313" key="6">
    <source>
        <dbReference type="Proteomes" id="UP000694544"/>
    </source>
</evidence>
<dbReference type="CDD" id="cd23300">
    <property type="entry name" value="beta-trefoil_IL36"/>
    <property type="match status" value="1"/>
</dbReference>
<dbReference type="Pfam" id="PF00340">
    <property type="entry name" value="IL1"/>
    <property type="match status" value="1"/>
</dbReference>
<dbReference type="AlphaFoldDB" id="A0A8C6CJR2"/>
<proteinExistence type="inferred from homology"/>
<protein>
    <recommendedName>
        <fullName evidence="4">Interleukin-1</fullName>
    </recommendedName>
</protein>
<dbReference type="GO" id="GO:0005149">
    <property type="term" value="F:interleukin-1 receptor binding"/>
    <property type="evidence" value="ECO:0007669"/>
    <property type="project" value="UniProtKB-UniRule"/>
</dbReference>
<dbReference type="InterPro" id="IPR008996">
    <property type="entry name" value="IL1/FGF"/>
</dbReference>
<sequence>MKGPGEDVHERARKLERGDIQYPPAHICLLIFSTVLSRIHPILVDIQDVNHLVWVLQGQTLTAVPRKDLMDPVTVTLISCKYTETLEKGRGNPVYLGLKEPELCLFCTKVKGHDVSPWDLLLTEPVKPFLFYHDQNGRASSFESVAFPGWFIGSCSNGGCPVIITQELGKIYTTDFGFTVLQA</sequence>
<keyword evidence="3 4" id="KW-0964">Secreted</keyword>
<dbReference type="GO" id="GO:0071222">
    <property type="term" value="P:cellular response to lipopolysaccharide"/>
    <property type="evidence" value="ECO:0007669"/>
    <property type="project" value="TreeGrafter"/>
</dbReference>
<name>A0A8C6CJR2_MOSMO</name>
<dbReference type="GO" id="GO:0005125">
    <property type="term" value="F:cytokine activity"/>
    <property type="evidence" value="ECO:0007669"/>
    <property type="project" value="UniProtKB-UniRule"/>
</dbReference>
<dbReference type="Gene3D" id="2.80.10.50">
    <property type="match status" value="1"/>
</dbReference>
<reference evidence="5" key="1">
    <citation type="submission" date="2025-08" db="UniProtKB">
        <authorList>
            <consortium name="Ensembl"/>
        </authorList>
    </citation>
    <scope>IDENTIFICATION</scope>
</reference>
<gene>
    <name evidence="5" type="primary">IL36A</name>
</gene>
<dbReference type="SUPFAM" id="SSF50353">
    <property type="entry name" value="Cytokine"/>
    <property type="match status" value="1"/>
</dbReference>
<dbReference type="PANTHER" id="PTHR10078">
    <property type="entry name" value="INTERLEUKIN-1 FAMILY MEMBER"/>
    <property type="match status" value="1"/>
</dbReference>
<dbReference type="SMART" id="SM00125">
    <property type="entry name" value="IL1"/>
    <property type="match status" value="1"/>
</dbReference>
<comment type="subcellular location">
    <subcellularLocation>
        <location evidence="1 4">Secreted</location>
    </subcellularLocation>
</comment>
<dbReference type="Ensembl" id="ENSMMST00000002635.1">
    <property type="protein sequence ID" value="ENSMMSP00000002410.1"/>
    <property type="gene ID" value="ENSMMSG00000001878.1"/>
</dbReference>
<reference evidence="5" key="2">
    <citation type="submission" date="2025-09" db="UniProtKB">
        <authorList>
            <consortium name="Ensembl"/>
        </authorList>
    </citation>
    <scope>IDENTIFICATION</scope>
</reference>
<organism evidence="5 6">
    <name type="scientific">Moschus moschiferus</name>
    <name type="common">Siberian musk deer</name>
    <name type="synonym">Moschus sibiricus</name>
    <dbReference type="NCBI Taxonomy" id="68415"/>
    <lineage>
        <taxon>Eukaryota</taxon>
        <taxon>Metazoa</taxon>
        <taxon>Chordata</taxon>
        <taxon>Craniata</taxon>
        <taxon>Vertebrata</taxon>
        <taxon>Euteleostomi</taxon>
        <taxon>Mammalia</taxon>
        <taxon>Eutheria</taxon>
        <taxon>Laurasiatheria</taxon>
        <taxon>Artiodactyla</taxon>
        <taxon>Ruminantia</taxon>
        <taxon>Pecora</taxon>
        <taxon>Moschidae</taxon>
        <taxon>Moschus</taxon>
    </lineage>
</organism>
<dbReference type="GeneTree" id="ENSGT00950000182943"/>
<keyword evidence="6" id="KW-1185">Reference proteome</keyword>
<evidence type="ECO:0000256" key="2">
    <source>
        <dbReference type="ARBA" id="ARBA00010448"/>
    </source>
</evidence>
<evidence type="ECO:0000256" key="3">
    <source>
        <dbReference type="ARBA" id="ARBA00022525"/>
    </source>
</evidence>
<dbReference type="GO" id="GO:0010628">
    <property type="term" value="P:positive regulation of gene expression"/>
    <property type="evidence" value="ECO:0007669"/>
    <property type="project" value="TreeGrafter"/>
</dbReference>
<dbReference type="GO" id="GO:0019221">
    <property type="term" value="P:cytokine-mediated signaling pathway"/>
    <property type="evidence" value="ECO:0007669"/>
    <property type="project" value="TreeGrafter"/>
</dbReference>
<dbReference type="PANTHER" id="PTHR10078:SF25">
    <property type="entry name" value="INTERLEUKIN-36 ALPHA"/>
    <property type="match status" value="1"/>
</dbReference>
<dbReference type="PRINTS" id="PR00264">
    <property type="entry name" value="INTERLEUKIN1"/>
</dbReference>
<dbReference type="GO" id="GO:0005615">
    <property type="term" value="C:extracellular space"/>
    <property type="evidence" value="ECO:0007669"/>
    <property type="project" value="InterPro"/>
</dbReference>
<evidence type="ECO:0000256" key="4">
    <source>
        <dbReference type="RuleBase" id="RU003753"/>
    </source>
</evidence>
<dbReference type="Proteomes" id="UP000694544">
    <property type="component" value="Unplaced"/>
</dbReference>
<accession>A0A8C6CJR2</accession>
<evidence type="ECO:0000256" key="1">
    <source>
        <dbReference type="ARBA" id="ARBA00004613"/>
    </source>
</evidence>